<keyword evidence="2" id="KW-0378">Hydrolase</keyword>
<dbReference type="Gene3D" id="3.90.79.10">
    <property type="entry name" value="Nucleoside Triphosphate Pyrophosphohydrolase"/>
    <property type="match status" value="1"/>
</dbReference>
<comment type="caution">
    <text evidence="4">The sequence shown here is derived from an EMBL/GenBank/DDBJ whole genome shotgun (WGS) entry which is preliminary data.</text>
</comment>
<gene>
    <name evidence="4" type="ORF">EYH50_02125</name>
</gene>
<dbReference type="InterPro" id="IPR020084">
    <property type="entry name" value="NUDIX_hydrolase_CS"/>
</dbReference>
<dbReference type="PROSITE" id="PS00893">
    <property type="entry name" value="NUDIX_BOX"/>
    <property type="match status" value="1"/>
</dbReference>
<dbReference type="AlphaFoldDB" id="A0A832ZSU0"/>
<evidence type="ECO:0000313" key="5">
    <source>
        <dbReference type="Proteomes" id="UP000600071"/>
    </source>
</evidence>
<feature type="domain" description="Nudix hydrolase" evidence="3">
    <location>
        <begin position="2"/>
        <end position="129"/>
    </location>
</feature>
<dbReference type="Pfam" id="PF00293">
    <property type="entry name" value="NUDIX"/>
    <property type="match status" value="1"/>
</dbReference>
<evidence type="ECO:0000259" key="3">
    <source>
        <dbReference type="PROSITE" id="PS51462"/>
    </source>
</evidence>
<dbReference type="SUPFAM" id="SSF55811">
    <property type="entry name" value="Nudix"/>
    <property type="match status" value="1"/>
</dbReference>
<dbReference type="PANTHER" id="PTHR43046:SF14">
    <property type="entry name" value="MUTT_NUDIX FAMILY PROTEIN"/>
    <property type="match status" value="1"/>
</dbReference>
<comment type="cofactor">
    <cofactor evidence="1">
        <name>Mg(2+)</name>
        <dbReference type="ChEBI" id="CHEBI:18420"/>
    </cofactor>
</comment>
<dbReference type="InterPro" id="IPR015797">
    <property type="entry name" value="NUDIX_hydrolase-like_dom_sf"/>
</dbReference>
<accession>A0A832ZSU0</accession>
<proteinExistence type="predicted"/>
<dbReference type="InterPro" id="IPR000086">
    <property type="entry name" value="NUDIX_hydrolase_dom"/>
</dbReference>
<name>A0A832ZSU0_9CREN</name>
<organism evidence="4 5">
    <name type="scientific">Pyrodictium delaneyi</name>
    <dbReference type="NCBI Taxonomy" id="1273541"/>
    <lineage>
        <taxon>Archaea</taxon>
        <taxon>Thermoproteota</taxon>
        <taxon>Thermoprotei</taxon>
        <taxon>Desulfurococcales</taxon>
        <taxon>Pyrodictiaceae</taxon>
        <taxon>Pyrodictium</taxon>
    </lineage>
</organism>
<evidence type="ECO:0000256" key="2">
    <source>
        <dbReference type="ARBA" id="ARBA00022801"/>
    </source>
</evidence>
<sequence length="147" mass="17173">MLFRVTARCIIMRDGLILVQLSKKGDFYRLPGGRVRPEETVLQGLQRELREELGISNISEAKLAFIVESFYRRRSGIVHEIGFYFICRLGDAEIKPREEHLKLRWVRPDELDVNNFRPSALAKYLRRLHDGGDVYPQYIINVDVGRI</sequence>
<dbReference type="CDD" id="cd04688">
    <property type="entry name" value="NUDIX_Hydrolase"/>
    <property type="match status" value="1"/>
</dbReference>
<protein>
    <submittedName>
        <fullName evidence="4">NUDIX domain-containing protein</fullName>
    </submittedName>
</protein>
<evidence type="ECO:0000256" key="1">
    <source>
        <dbReference type="ARBA" id="ARBA00001946"/>
    </source>
</evidence>
<evidence type="ECO:0000313" key="4">
    <source>
        <dbReference type="EMBL" id="HIQ23828.1"/>
    </source>
</evidence>
<dbReference type="PROSITE" id="PS51462">
    <property type="entry name" value="NUDIX"/>
    <property type="match status" value="1"/>
</dbReference>
<dbReference type="Proteomes" id="UP000600071">
    <property type="component" value="Unassembled WGS sequence"/>
</dbReference>
<dbReference type="PANTHER" id="PTHR43046">
    <property type="entry name" value="GDP-MANNOSE MANNOSYL HYDROLASE"/>
    <property type="match status" value="1"/>
</dbReference>
<reference evidence="4" key="1">
    <citation type="journal article" date="2020" name="ISME J.">
        <title>Gammaproteobacteria mediating utilization of methyl-, sulfur- and petroleum organic compounds in deep ocean hydrothermal plumes.</title>
        <authorList>
            <person name="Zhou Z."/>
            <person name="Liu Y."/>
            <person name="Pan J."/>
            <person name="Cron B.R."/>
            <person name="Toner B.M."/>
            <person name="Anantharaman K."/>
            <person name="Breier J.A."/>
            <person name="Dick G.J."/>
            <person name="Li M."/>
        </authorList>
    </citation>
    <scope>NUCLEOTIDE SEQUENCE</scope>
    <source>
        <strain evidence="4">SZUA-1523</strain>
    </source>
</reference>
<dbReference type="GO" id="GO:0016787">
    <property type="term" value="F:hydrolase activity"/>
    <property type="evidence" value="ECO:0007669"/>
    <property type="project" value="UniProtKB-KW"/>
</dbReference>
<dbReference type="EMBL" id="DQVR01000046">
    <property type="protein sequence ID" value="HIQ23828.1"/>
    <property type="molecule type" value="Genomic_DNA"/>
</dbReference>